<keyword evidence="3 9" id="KW-0328">Glycosyltransferase</keyword>
<name>A0A953I6H9_SYMTR</name>
<comment type="cofactor">
    <cofactor evidence="9">
        <name>Mg(2+)</name>
        <dbReference type="ChEBI" id="CHEBI:18420"/>
    </cofactor>
    <text evidence="9">Binds 2 magnesium ions per monomer.</text>
</comment>
<protein>
    <recommendedName>
        <fullName evidence="9">Anthranilate phosphoribosyltransferase</fullName>
        <ecNumber evidence="9">2.4.2.18</ecNumber>
    </recommendedName>
</protein>
<feature type="binding site" evidence="9">
    <location>
        <begin position="89"/>
        <end position="92"/>
    </location>
    <ligand>
        <name>5-phospho-alpha-D-ribose 1-diphosphate</name>
        <dbReference type="ChEBI" id="CHEBI:58017"/>
    </ligand>
</feature>
<dbReference type="GO" id="GO:0000162">
    <property type="term" value="P:L-tryptophan biosynthetic process"/>
    <property type="evidence" value="ECO:0007669"/>
    <property type="project" value="UniProtKB-UniRule"/>
</dbReference>
<keyword evidence="6 9" id="KW-0057">Aromatic amino acid biosynthesis</keyword>
<proteinExistence type="inferred from homology"/>
<dbReference type="PANTHER" id="PTHR43285:SF2">
    <property type="entry name" value="ANTHRANILATE PHOSPHORIBOSYLTRANSFERASE"/>
    <property type="match status" value="1"/>
</dbReference>
<feature type="binding site" evidence="9">
    <location>
        <position position="91"/>
    </location>
    <ligand>
        <name>Mg(2+)</name>
        <dbReference type="ChEBI" id="CHEBI:18420"/>
        <label>1</label>
    </ligand>
</feature>
<gene>
    <name evidence="9 12" type="primary">trpD</name>
    <name evidence="12" type="ORF">CWE10_17265</name>
</gene>
<comment type="pathway">
    <text evidence="1 9">Amino-acid biosynthesis; L-tryptophan biosynthesis; L-tryptophan from chorismate: step 2/5.</text>
</comment>
<reference evidence="12" key="1">
    <citation type="submission" date="2017-11" db="EMBL/GenBank/DDBJ databases">
        <title>Three new genomes from thermophilic consortium.</title>
        <authorList>
            <person name="Quaggio R."/>
            <person name="Amgarten D."/>
            <person name="Setubal J.C."/>
        </authorList>
    </citation>
    <scope>NUCLEOTIDE SEQUENCE</scope>
    <source>
        <strain evidence="12">ZCTH01-B2</strain>
    </source>
</reference>
<evidence type="ECO:0000313" key="12">
    <source>
        <dbReference type="EMBL" id="MBY6277906.1"/>
    </source>
</evidence>
<sequence>MKALLRQVAEGKDLTEAQAEAAMTLMMTGEATPAQVAAFLMALRIKGETVAEITGAARVMRERAIRIHHSRPLVVDTCGTGGDGSHTFNISTTAAFVVAGAGVAVAKHGNRAATSLTGSADVLEALGIHLDLTPEEVGRCIDEVGIGFLYAPALHTSMKHVAPVRREIGLRNIFNLLGPLTNPAMAQAQLMGVYDPNLTEPLARVLGNLGVKHALVVHGTDGVDEISISAPTVVSEMRDGFVHTYRVVPEDVGLSRAPREYIRGGTREENARITESVLSGEPGPRRDVVLLNAAAALLAADRVRTLREGVELAAQSIDSGEARRVLERMREFTHRLRAESA</sequence>
<dbReference type="FunFam" id="3.40.1030.10:FF:000002">
    <property type="entry name" value="Anthranilate phosphoribosyltransferase"/>
    <property type="match status" value="1"/>
</dbReference>
<keyword evidence="9" id="KW-0479">Metal-binding</keyword>
<comment type="subunit">
    <text evidence="9">Homodimer.</text>
</comment>
<dbReference type="GO" id="GO:0000287">
    <property type="term" value="F:magnesium ion binding"/>
    <property type="evidence" value="ECO:0007669"/>
    <property type="project" value="UniProtKB-UniRule"/>
</dbReference>
<feature type="binding site" evidence="9">
    <location>
        <position position="225"/>
    </location>
    <ligand>
        <name>Mg(2+)</name>
        <dbReference type="ChEBI" id="CHEBI:18420"/>
        <label>2</label>
    </ligand>
</feature>
<evidence type="ECO:0000259" key="11">
    <source>
        <dbReference type="Pfam" id="PF02885"/>
    </source>
</evidence>
<organism evidence="12 13">
    <name type="scientific">Symbiobacterium thermophilum</name>
    <dbReference type="NCBI Taxonomy" id="2734"/>
    <lineage>
        <taxon>Bacteria</taxon>
        <taxon>Bacillati</taxon>
        <taxon>Bacillota</taxon>
        <taxon>Clostridia</taxon>
        <taxon>Eubacteriales</taxon>
        <taxon>Symbiobacteriaceae</taxon>
        <taxon>Symbiobacterium</taxon>
    </lineage>
</organism>
<dbReference type="InterPro" id="IPR005940">
    <property type="entry name" value="Anthranilate_Pribosyl_Tfrase"/>
</dbReference>
<feature type="binding site" evidence="9">
    <location>
        <position position="165"/>
    </location>
    <ligand>
        <name>anthranilate</name>
        <dbReference type="ChEBI" id="CHEBI:16567"/>
        <label>2</label>
    </ligand>
</feature>
<dbReference type="Gene3D" id="1.20.970.10">
    <property type="entry name" value="Transferase, Pyrimidine Nucleoside Phosphorylase, Chain C"/>
    <property type="match status" value="1"/>
</dbReference>
<dbReference type="GO" id="GO:0005829">
    <property type="term" value="C:cytosol"/>
    <property type="evidence" value="ECO:0007669"/>
    <property type="project" value="TreeGrafter"/>
</dbReference>
<dbReference type="InterPro" id="IPR035902">
    <property type="entry name" value="Nuc_phospho_transferase"/>
</dbReference>
<accession>A0A953I6H9</accession>
<evidence type="ECO:0000256" key="9">
    <source>
        <dbReference type="HAMAP-Rule" id="MF_00211"/>
    </source>
</evidence>
<evidence type="ECO:0000256" key="4">
    <source>
        <dbReference type="ARBA" id="ARBA00022679"/>
    </source>
</evidence>
<evidence type="ECO:0000256" key="6">
    <source>
        <dbReference type="ARBA" id="ARBA00023141"/>
    </source>
</evidence>
<feature type="binding site" evidence="9">
    <location>
        <position position="110"/>
    </location>
    <ligand>
        <name>anthranilate</name>
        <dbReference type="ChEBI" id="CHEBI:16567"/>
        <label>1</label>
    </ligand>
</feature>
<keyword evidence="5 9" id="KW-0822">Tryptophan biosynthesis</keyword>
<keyword evidence="4 9" id="KW-0808">Transferase</keyword>
<dbReference type="Pfam" id="PF02885">
    <property type="entry name" value="Glycos_trans_3N"/>
    <property type="match status" value="1"/>
</dbReference>
<dbReference type="EC" id="2.4.2.18" evidence="9"/>
<dbReference type="PANTHER" id="PTHR43285">
    <property type="entry name" value="ANTHRANILATE PHOSPHORIBOSYLTRANSFERASE"/>
    <property type="match status" value="1"/>
</dbReference>
<evidence type="ECO:0000256" key="3">
    <source>
        <dbReference type="ARBA" id="ARBA00022676"/>
    </source>
</evidence>
<evidence type="ECO:0000256" key="7">
    <source>
        <dbReference type="ARBA" id="ARBA00052328"/>
    </source>
</evidence>
<keyword evidence="9" id="KW-0460">Magnesium</keyword>
<feature type="binding site" evidence="9">
    <location>
        <begin position="107"/>
        <end position="115"/>
    </location>
    <ligand>
        <name>5-phospho-alpha-D-ribose 1-diphosphate</name>
        <dbReference type="ChEBI" id="CHEBI:58017"/>
    </ligand>
</feature>
<comment type="caution">
    <text evidence="12">The sequence shown here is derived from an EMBL/GenBank/DDBJ whole genome shotgun (WGS) entry which is preliminary data.</text>
</comment>
<comment type="function">
    <text evidence="9">Catalyzes the transfer of the phosphoribosyl group of 5-phosphorylribose-1-pyrophosphate (PRPP) to anthranilate to yield N-(5'-phosphoribosyl)-anthranilate (PRA).</text>
</comment>
<evidence type="ECO:0000313" key="13">
    <source>
        <dbReference type="Proteomes" id="UP000732377"/>
    </source>
</evidence>
<evidence type="ECO:0000256" key="1">
    <source>
        <dbReference type="ARBA" id="ARBA00004907"/>
    </source>
</evidence>
<dbReference type="HAMAP" id="MF_00211">
    <property type="entry name" value="TrpD"/>
    <property type="match status" value="1"/>
</dbReference>
<dbReference type="SUPFAM" id="SSF52418">
    <property type="entry name" value="Nucleoside phosphorylase/phosphoribosyltransferase catalytic domain"/>
    <property type="match status" value="1"/>
</dbReference>
<comment type="similarity">
    <text evidence="8">In the C-terminal section; belongs to the anthranilate phosphoribosyltransferase family.</text>
</comment>
<evidence type="ECO:0000259" key="10">
    <source>
        <dbReference type="Pfam" id="PF00591"/>
    </source>
</evidence>
<feature type="binding site" evidence="9">
    <location>
        <position position="79"/>
    </location>
    <ligand>
        <name>5-phospho-alpha-D-ribose 1-diphosphate</name>
        <dbReference type="ChEBI" id="CHEBI:58017"/>
    </ligand>
</feature>
<feature type="binding site" evidence="9">
    <location>
        <position position="224"/>
    </location>
    <ligand>
        <name>Mg(2+)</name>
        <dbReference type="ChEBI" id="CHEBI:18420"/>
        <label>2</label>
    </ligand>
</feature>
<feature type="domain" description="Glycosyl transferase family 3" evidence="10">
    <location>
        <begin position="73"/>
        <end position="322"/>
    </location>
</feature>
<feature type="domain" description="Glycosyl transferase family 3 N-terminal" evidence="11">
    <location>
        <begin position="3"/>
        <end position="64"/>
    </location>
</feature>
<comment type="similarity">
    <text evidence="9">Belongs to the anthranilate phosphoribosyltransferase family.</text>
</comment>
<evidence type="ECO:0000256" key="5">
    <source>
        <dbReference type="ARBA" id="ARBA00022822"/>
    </source>
</evidence>
<dbReference type="Gene3D" id="3.40.1030.10">
    <property type="entry name" value="Nucleoside phosphorylase/phosphoribosyltransferase catalytic domain"/>
    <property type="match status" value="1"/>
</dbReference>
<dbReference type="EMBL" id="PIUK01000277">
    <property type="protein sequence ID" value="MBY6277906.1"/>
    <property type="molecule type" value="Genomic_DNA"/>
</dbReference>
<dbReference type="GO" id="GO:0004048">
    <property type="term" value="F:anthranilate phosphoribosyltransferase activity"/>
    <property type="evidence" value="ECO:0007669"/>
    <property type="project" value="UniProtKB-UniRule"/>
</dbReference>
<feature type="binding site" evidence="9">
    <location>
        <position position="87"/>
    </location>
    <ligand>
        <name>5-phospho-alpha-D-ribose 1-diphosphate</name>
        <dbReference type="ChEBI" id="CHEBI:58017"/>
    </ligand>
</feature>
<feature type="binding site" evidence="9">
    <location>
        <begin position="82"/>
        <end position="83"/>
    </location>
    <ligand>
        <name>5-phospho-alpha-D-ribose 1-diphosphate</name>
        <dbReference type="ChEBI" id="CHEBI:58017"/>
    </ligand>
</feature>
<evidence type="ECO:0000256" key="8">
    <source>
        <dbReference type="ARBA" id="ARBA00061188"/>
    </source>
</evidence>
<dbReference type="InterPro" id="IPR000312">
    <property type="entry name" value="Glycosyl_Trfase_fam3"/>
</dbReference>
<comment type="catalytic activity">
    <reaction evidence="7 9">
        <text>N-(5-phospho-beta-D-ribosyl)anthranilate + diphosphate = 5-phospho-alpha-D-ribose 1-diphosphate + anthranilate</text>
        <dbReference type="Rhea" id="RHEA:11768"/>
        <dbReference type="ChEBI" id="CHEBI:16567"/>
        <dbReference type="ChEBI" id="CHEBI:18277"/>
        <dbReference type="ChEBI" id="CHEBI:33019"/>
        <dbReference type="ChEBI" id="CHEBI:58017"/>
        <dbReference type="EC" id="2.4.2.18"/>
    </reaction>
</comment>
<feature type="binding site" evidence="9">
    <location>
        <position position="79"/>
    </location>
    <ligand>
        <name>anthranilate</name>
        <dbReference type="ChEBI" id="CHEBI:16567"/>
        <label>1</label>
    </ligand>
</feature>
<dbReference type="AlphaFoldDB" id="A0A953I6H9"/>
<dbReference type="RefSeq" id="WP_273381321.1">
    <property type="nucleotide sequence ID" value="NZ_PIUK01000277.1"/>
</dbReference>
<dbReference type="NCBIfam" id="TIGR01245">
    <property type="entry name" value="trpD"/>
    <property type="match status" value="1"/>
</dbReference>
<dbReference type="InterPro" id="IPR036320">
    <property type="entry name" value="Glycosyl_Trfase_fam3_N_dom_sf"/>
</dbReference>
<feature type="binding site" evidence="9">
    <location>
        <position position="119"/>
    </location>
    <ligand>
        <name>5-phospho-alpha-D-ribose 1-diphosphate</name>
        <dbReference type="ChEBI" id="CHEBI:58017"/>
    </ligand>
</feature>
<dbReference type="Pfam" id="PF00591">
    <property type="entry name" value="Glycos_transf_3"/>
    <property type="match status" value="1"/>
</dbReference>
<dbReference type="InterPro" id="IPR017459">
    <property type="entry name" value="Glycosyl_Trfase_fam3_N_dom"/>
</dbReference>
<comment type="caution">
    <text evidence="9">Lacks conserved residue(s) required for the propagation of feature annotation.</text>
</comment>
<keyword evidence="2 9" id="KW-0028">Amino-acid biosynthesis</keyword>
<evidence type="ECO:0000256" key="2">
    <source>
        <dbReference type="ARBA" id="ARBA00022605"/>
    </source>
</evidence>
<feature type="binding site" evidence="9">
    <location>
        <position position="225"/>
    </location>
    <ligand>
        <name>Mg(2+)</name>
        <dbReference type="ChEBI" id="CHEBI:18420"/>
        <label>1</label>
    </ligand>
</feature>
<dbReference type="Proteomes" id="UP000732377">
    <property type="component" value="Unassembled WGS sequence"/>
</dbReference>
<dbReference type="SUPFAM" id="SSF47648">
    <property type="entry name" value="Nucleoside phosphorylase/phosphoribosyltransferase N-terminal domain"/>
    <property type="match status" value="1"/>
</dbReference>